<evidence type="ECO:0000313" key="3">
    <source>
        <dbReference type="Proteomes" id="UP001060895"/>
    </source>
</evidence>
<gene>
    <name evidence="2" type="ORF">AA12717_3215</name>
</gene>
<comment type="caution">
    <text evidence="2">The sequence shown here is derived from an EMBL/GenBank/DDBJ whole genome shotgun (WGS) entry which is preliminary data.</text>
</comment>
<name>A0ABQ0PAX1_9PROT</name>
<dbReference type="InterPro" id="IPR024651">
    <property type="entry name" value="FAD-SLDH_ssu"/>
</dbReference>
<keyword evidence="3" id="KW-1185">Reference proteome</keyword>
<protein>
    <submittedName>
        <fullName evidence="2">Membrane bound FAD containing D-sorbitol dehydrogenase</fullName>
    </submittedName>
</protein>
<accession>A0ABQ0PAX1</accession>
<dbReference type="RefSeq" id="WP_246387503.1">
    <property type="nucleotide sequence ID" value="NZ_BAQP01000314.1"/>
</dbReference>
<evidence type="ECO:0000256" key="1">
    <source>
        <dbReference type="SAM" id="MobiDB-lite"/>
    </source>
</evidence>
<dbReference type="EMBL" id="BAQP01000314">
    <property type="protein sequence ID" value="GBQ29315.1"/>
    <property type="molecule type" value="Genomic_DNA"/>
</dbReference>
<reference evidence="2" key="1">
    <citation type="submission" date="2013-04" db="EMBL/GenBank/DDBJ databases">
        <title>The genome sequencing project of 58 acetic acid bacteria.</title>
        <authorList>
            <person name="Okamoto-Kainuma A."/>
            <person name="Ishikawa M."/>
            <person name="Umino S."/>
            <person name="Koizumi Y."/>
            <person name="Shiwa Y."/>
            <person name="Yoshikawa H."/>
            <person name="Matsutani M."/>
            <person name="Matsushita K."/>
        </authorList>
    </citation>
    <scope>NUCLEOTIDE SEQUENCE</scope>
    <source>
        <strain evidence="2">DSM 12717</strain>
    </source>
</reference>
<dbReference type="InterPro" id="IPR006311">
    <property type="entry name" value="TAT_signal"/>
</dbReference>
<dbReference type="Pfam" id="PF12318">
    <property type="entry name" value="FAD-SLDH"/>
    <property type="match status" value="1"/>
</dbReference>
<evidence type="ECO:0000313" key="2">
    <source>
        <dbReference type="EMBL" id="GBQ29315.1"/>
    </source>
</evidence>
<dbReference type="Proteomes" id="UP001060895">
    <property type="component" value="Unassembled WGS sequence"/>
</dbReference>
<feature type="region of interest" description="Disordered" evidence="1">
    <location>
        <begin position="186"/>
        <end position="228"/>
    </location>
</feature>
<dbReference type="PROSITE" id="PS51318">
    <property type="entry name" value="TAT"/>
    <property type="match status" value="1"/>
</dbReference>
<sequence length="228" mass="24418">MNRHSDVDGAEPASHSGMRRRSLMMGTVVAGFSVVLGDFGLSEHAACAATVDDGAFLSVSRAVTGHADLDPIIARRLFAAMRATFPEYRDRIGRLFDLVAQGGSPKEILARSGDLKGDLLALIAAWYTGSVEDRTNAPMVAYDDALMYRPTRDGLPVPTYCFGRPGWWAEPPPPLGIPVRASLPAMPPAPVPQGIESRTPPQTTPLGTIAPQSPPHSPLHSPLPHREL</sequence>
<organism evidence="2 3">
    <name type="scientific">Gluconacetobacter sacchari DSM 12717</name>
    <dbReference type="NCBI Taxonomy" id="1307940"/>
    <lineage>
        <taxon>Bacteria</taxon>
        <taxon>Pseudomonadati</taxon>
        <taxon>Pseudomonadota</taxon>
        <taxon>Alphaproteobacteria</taxon>
        <taxon>Acetobacterales</taxon>
        <taxon>Acetobacteraceae</taxon>
        <taxon>Gluconacetobacter</taxon>
    </lineage>
</organism>
<proteinExistence type="predicted"/>